<dbReference type="InterPro" id="IPR058982">
    <property type="entry name" value="Beta-barrel_AprE"/>
</dbReference>
<feature type="region of interest" description="Disordered" evidence="9">
    <location>
        <begin position="1"/>
        <end position="50"/>
    </location>
</feature>
<evidence type="ECO:0000256" key="6">
    <source>
        <dbReference type="ARBA" id="ARBA00022692"/>
    </source>
</evidence>
<evidence type="ECO:0000259" key="12">
    <source>
        <dbReference type="Pfam" id="PF26002"/>
    </source>
</evidence>
<keyword evidence="4" id="KW-1003">Cell membrane</keyword>
<dbReference type="InterPro" id="IPR006144">
    <property type="entry name" value="Secretion_HlyD_CS"/>
</dbReference>
<dbReference type="InterPro" id="IPR010129">
    <property type="entry name" value="T1SS_HlyD"/>
</dbReference>
<organism evidence="13 14">
    <name type="scientific">Candidatus Desulfovibrio intestinipullorum</name>
    <dbReference type="NCBI Taxonomy" id="2838536"/>
    <lineage>
        <taxon>Bacteria</taxon>
        <taxon>Pseudomonadati</taxon>
        <taxon>Thermodesulfobacteriota</taxon>
        <taxon>Desulfovibrionia</taxon>
        <taxon>Desulfovibrionales</taxon>
        <taxon>Desulfovibrionaceae</taxon>
        <taxon>Desulfovibrio</taxon>
    </lineage>
</organism>
<dbReference type="InterPro" id="IPR050739">
    <property type="entry name" value="MFP"/>
</dbReference>
<evidence type="ECO:0000256" key="7">
    <source>
        <dbReference type="ARBA" id="ARBA00022989"/>
    </source>
</evidence>
<feature type="domain" description="AprE-like long alpha-helical hairpin" evidence="11">
    <location>
        <begin position="235"/>
        <end position="416"/>
    </location>
</feature>
<dbReference type="PROSITE" id="PS00543">
    <property type="entry name" value="HLYD_FAMILY"/>
    <property type="match status" value="1"/>
</dbReference>
<evidence type="ECO:0000256" key="9">
    <source>
        <dbReference type="SAM" id="MobiDB-lite"/>
    </source>
</evidence>
<dbReference type="Pfam" id="PF26002">
    <property type="entry name" value="Beta-barrel_AprE"/>
    <property type="match status" value="1"/>
</dbReference>
<sequence length="571" mass="63324">MGQAGSQPPAAPPVPLVQARAQAQAQHLPTRRPLQAPRPQEGFAQGAPVQENSSNVAGFLSFLKSILKKGPSEQTPDRSLLSQLGDLVTGKRQQEVGARSMTMQGQGLFAALDAPLQGLTPDDIRYAGDVDAAYSRRPKIGARVLSLTIAVFFTILIIWAAFSKIDEVTHSEGSVVGSQSTQTISNLEGGILRAMLVRDGNTVQKGDVLAQIDNEMAASSYRDAMQRSMDNVFALIRLEAELKNTEPVFPKDLYTWSVEYFGREVDPAMLQQAQQIIADQESVWRSRRERFRVDEDVLRSQAAQREREVQEQTTHREQLIQSLALSRQQRDAAKALVSRNNFSRLEYLGMEQKVVELQGQVDMLDATISKAQAAAAEAKHRIESHTAEFRAGITEEINKRRVELTTLQETLAAGGDRVTRTDVRSPVRGIIKQIYINTIGGVVKPGEPIMDIVPLDDTLLVEARVRPQDVAFLRPGQNVMVKVTAYDFSIYGGLEGKLEQISADTIEGKQGEFYYLVKIRTSKTYLEHNNEILPIIPGMIVQADILIGKKTILQYLMKPILKAKQNALTER</sequence>
<keyword evidence="5" id="KW-0997">Cell inner membrane</keyword>
<dbReference type="GO" id="GO:0009306">
    <property type="term" value="P:protein secretion"/>
    <property type="evidence" value="ECO:0007669"/>
    <property type="project" value="InterPro"/>
</dbReference>
<feature type="compositionally biased region" description="Low complexity" evidence="9">
    <location>
        <begin position="16"/>
        <end position="28"/>
    </location>
</feature>
<accession>A0A9D1TP66</accession>
<comment type="caution">
    <text evidence="13">The sequence shown here is derived from an EMBL/GenBank/DDBJ whole genome shotgun (WGS) entry which is preliminary data.</text>
</comment>
<dbReference type="GO" id="GO:0005886">
    <property type="term" value="C:plasma membrane"/>
    <property type="evidence" value="ECO:0007669"/>
    <property type="project" value="UniProtKB-SubCell"/>
</dbReference>
<reference evidence="13" key="2">
    <citation type="submission" date="2021-04" db="EMBL/GenBank/DDBJ databases">
        <authorList>
            <person name="Gilroy R."/>
        </authorList>
    </citation>
    <scope>NUCLEOTIDE SEQUENCE</scope>
    <source>
        <strain evidence="13">ChiHecec2B26-446</strain>
    </source>
</reference>
<keyword evidence="7 10" id="KW-1133">Transmembrane helix</keyword>
<keyword evidence="3" id="KW-0813">Transport</keyword>
<gene>
    <name evidence="13" type="ORF">H9894_02600</name>
</gene>
<dbReference type="Proteomes" id="UP000886752">
    <property type="component" value="Unassembled WGS sequence"/>
</dbReference>
<name>A0A9D1TP66_9BACT</name>
<evidence type="ECO:0000313" key="13">
    <source>
        <dbReference type="EMBL" id="HIW00064.1"/>
    </source>
</evidence>
<dbReference type="NCBIfam" id="TIGR01843">
    <property type="entry name" value="type_I_hlyD"/>
    <property type="match status" value="1"/>
</dbReference>
<dbReference type="Pfam" id="PF25994">
    <property type="entry name" value="HH_AprE"/>
    <property type="match status" value="1"/>
</dbReference>
<dbReference type="PRINTS" id="PR01490">
    <property type="entry name" value="RTXTOXIND"/>
</dbReference>
<dbReference type="InterPro" id="IPR058781">
    <property type="entry name" value="HH_AprE-like"/>
</dbReference>
<feature type="transmembrane region" description="Helical" evidence="10">
    <location>
        <begin position="144"/>
        <end position="162"/>
    </location>
</feature>
<evidence type="ECO:0000256" key="8">
    <source>
        <dbReference type="ARBA" id="ARBA00023136"/>
    </source>
</evidence>
<evidence type="ECO:0000259" key="11">
    <source>
        <dbReference type="Pfam" id="PF25994"/>
    </source>
</evidence>
<keyword evidence="6 10" id="KW-0812">Transmembrane</keyword>
<protein>
    <submittedName>
        <fullName evidence="13">HlyD family type I secretion periplasmic adaptor subunit</fullName>
    </submittedName>
</protein>
<dbReference type="AlphaFoldDB" id="A0A9D1TP66"/>
<dbReference type="PANTHER" id="PTHR30386:SF26">
    <property type="entry name" value="TRANSPORT PROTEIN COMB"/>
    <property type="match status" value="1"/>
</dbReference>
<comment type="subcellular location">
    <subcellularLocation>
        <location evidence="1">Cell inner membrane</location>
        <topology evidence="1">Single-pass membrane protein</topology>
    </subcellularLocation>
</comment>
<evidence type="ECO:0000256" key="4">
    <source>
        <dbReference type="ARBA" id="ARBA00022475"/>
    </source>
</evidence>
<keyword evidence="8 10" id="KW-0472">Membrane</keyword>
<dbReference type="Gene3D" id="2.40.30.170">
    <property type="match status" value="1"/>
</dbReference>
<dbReference type="PANTHER" id="PTHR30386">
    <property type="entry name" value="MEMBRANE FUSION SUBUNIT OF EMRAB-TOLC MULTIDRUG EFFLUX PUMP"/>
    <property type="match status" value="1"/>
</dbReference>
<evidence type="ECO:0000256" key="10">
    <source>
        <dbReference type="SAM" id="Phobius"/>
    </source>
</evidence>
<evidence type="ECO:0000256" key="1">
    <source>
        <dbReference type="ARBA" id="ARBA00004377"/>
    </source>
</evidence>
<evidence type="ECO:0000256" key="2">
    <source>
        <dbReference type="ARBA" id="ARBA00009477"/>
    </source>
</evidence>
<proteinExistence type="inferred from homology"/>
<evidence type="ECO:0000256" key="5">
    <source>
        <dbReference type="ARBA" id="ARBA00022519"/>
    </source>
</evidence>
<feature type="domain" description="AprE-like beta-barrel" evidence="12">
    <location>
        <begin position="459"/>
        <end position="547"/>
    </location>
</feature>
<comment type="similarity">
    <text evidence="2">Belongs to the membrane fusion protein (MFP) (TC 8.A.1) family.</text>
</comment>
<reference evidence="13" key="1">
    <citation type="journal article" date="2021" name="PeerJ">
        <title>Extensive microbial diversity within the chicken gut microbiome revealed by metagenomics and culture.</title>
        <authorList>
            <person name="Gilroy R."/>
            <person name="Ravi A."/>
            <person name="Getino M."/>
            <person name="Pursley I."/>
            <person name="Horton D.L."/>
            <person name="Alikhan N.F."/>
            <person name="Baker D."/>
            <person name="Gharbi K."/>
            <person name="Hall N."/>
            <person name="Watson M."/>
            <person name="Adriaenssens E.M."/>
            <person name="Foster-Nyarko E."/>
            <person name="Jarju S."/>
            <person name="Secka A."/>
            <person name="Antonio M."/>
            <person name="Oren A."/>
            <person name="Chaudhuri R.R."/>
            <person name="La Ragione R."/>
            <person name="Hildebrand F."/>
            <person name="Pallen M.J."/>
        </authorList>
    </citation>
    <scope>NUCLEOTIDE SEQUENCE</scope>
    <source>
        <strain evidence="13">ChiHecec2B26-446</strain>
    </source>
</reference>
<evidence type="ECO:0000256" key="3">
    <source>
        <dbReference type="ARBA" id="ARBA00022448"/>
    </source>
</evidence>
<evidence type="ECO:0000313" key="14">
    <source>
        <dbReference type="Proteomes" id="UP000886752"/>
    </source>
</evidence>
<dbReference type="EMBL" id="DXHV01000031">
    <property type="protein sequence ID" value="HIW00064.1"/>
    <property type="molecule type" value="Genomic_DNA"/>
</dbReference>